<dbReference type="Pfam" id="PF00563">
    <property type="entry name" value="EAL"/>
    <property type="match status" value="1"/>
</dbReference>
<dbReference type="SMART" id="SM00052">
    <property type="entry name" value="EAL"/>
    <property type="match status" value="1"/>
</dbReference>
<dbReference type="InterPro" id="IPR001633">
    <property type="entry name" value="EAL_dom"/>
</dbReference>
<dbReference type="InterPro" id="IPR000160">
    <property type="entry name" value="GGDEF_dom"/>
</dbReference>
<dbReference type="InterPro" id="IPR043128">
    <property type="entry name" value="Rev_trsase/Diguanyl_cyclase"/>
</dbReference>
<accession>A0A3B0WL31</accession>
<evidence type="ECO:0000256" key="1">
    <source>
        <dbReference type="SAM" id="Phobius"/>
    </source>
</evidence>
<dbReference type="FunFam" id="3.30.70.270:FF:000001">
    <property type="entry name" value="Diguanylate cyclase domain protein"/>
    <property type="match status" value="1"/>
</dbReference>
<dbReference type="SUPFAM" id="SSF141868">
    <property type="entry name" value="EAL domain-like"/>
    <property type="match status" value="1"/>
</dbReference>
<evidence type="ECO:0000259" key="3">
    <source>
        <dbReference type="PROSITE" id="PS50887"/>
    </source>
</evidence>
<protein>
    <submittedName>
        <fullName evidence="4">Diguanylate cyclase/phosphodiesterase (GGDEF &amp; EAL domains) with PAS/PAC sensor(S)</fullName>
    </submittedName>
</protein>
<feature type="transmembrane region" description="Helical" evidence="1">
    <location>
        <begin position="163"/>
        <end position="185"/>
    </location>
</feature>
<keyword evidence="1" id="KW-1133">Transmembrane helix</keyword>
<dbReference type="CDD" id="cd01949">
    <property type="entry name" value="GGDEF"/>
    <property type="match status" value="1"/>
</dbReference>
<dbReference type="Gene3D" id="3.30.70.270">
    <property type="match status" value="1"/>
</dbReference>
<feature type="domain" description="EAL" evidence="2">
    <location>
        <begin position="376"/>
        <end position="629"/>
    </location>
</feature>
<feature type="domain" description="GGDEF" evidence="3">
    <location>
        <begin position="229"/>
        <end position="361"/>
    </location>
</feature>
<name>A0A3B0WL31_9ZZZZ</name>
<dbReference type="Pfam" id="PF00990">
    <property type="entry name" value="GGDEF"/>
    <property type="match status" value="1"/>
</dbReference>
<sequence length="631" mass="71408">MKPLLKYLLVISSIGFGSLTFFGFIAYQNSVSIGIYKQNEILAELSHQILITKPIITTQSTLKNWFKNNSFIPSSTFSLMLLDQNNTLIASVSGSKSKVDVDYFSKSSFFSLNTSETNFFINNNLRYIWHKDAVDGTPYTLFIIYASKPDEQSFYIEYMGVPLIISAVIAFWVSLWGALILSNLFKRIEDQKKQMEFQALHDTLTKLPNRALFSDRLNHAFAIAKRDGSSFSICMLDLNRFKEINDTLGHSYGDKLLVEVSKRLEHSVRECDTVSRFGGDEFAIIIRDADNTKTTLVAERISNALKNEYVIDDEKFNISGSLGITFYPLHGDNENDLLSYSDIAMYKAKKLNIDYVIYNNDDFEEKSNKSKEKGGSLSLFSDLKKAIELDQFKVHYQPKLDVKQGKITSVEALLRWIHPTKGNIPPDVFIILAEKTGVIRDITRLVIRKVLKDQQELKLNGIDIEIAINLSTHDIYSCEICDYLDELLLKYSANSNKIVLEVTESAKKLNTLETEKTLKQLSEMGFIISIDDFGTGYSSLSNLQDLSVKEIKIDRSFVDGMDENDKNARIVRSTIGLAHDLKIKVVAEGAESLKVINMLTSYGCDKIQGYAISKPLPLTDIIEFLSQRGEL</sequence>
<dbReference type="NCBIfam" id="TIGR00254">
    <property type="entry name" value="GGDEF"/>
    <property type="match status" value="1"/>
</dbReference>
<dbReference type="CDD" id="cd01948">
    <property type="entry name" value="EAL"/>
    <property type="match status" value="1"/>
</dbReference>
<organism evidence="4">
    <name type="scientific">hydrothermal vent metagenome</name>
    <dbReference type="NCBI Taxonomy" id="652676"/>
    <lineage>
        <taxon>unclassified sequences</taxon>
        <taxon>metagenomes</taxon>
        <taxon>ecological metagenomes</taxon>
    </lineage>
</organism>
<dbReference type="InterPro" id="IPR029787">
    <property type="entry name" value="Nucleotide_cyclase"/>
</dbReference>
<dbReference type="Gene3D" id="3.20.20.450">
    <property type="entry name" value="EAL domain"/>
    <property type="match status" value="1"/>
</dbReference>
<dbReference type="PANTHER" id="PTHR44757">
    <property type="entry name" value="DIGUANYLATE CYCLASE DGCP"/>
    <property type="match status" value="1"/>
</dbReference>
<keyword evidence="1" id="KW-0472">Membrane</keyword>
<dbReference type="PROSITE" id="PS50887">
    <property type="entry name" value="GGDEF"/>
    <property type="match status" value="1"/>
</dbReference>
<dbReference type="AlphaFoldDB" id="A0A3B0WL31"/>
<dbReference type="PANTHER" id="PTHR44757:SF2">
    <property type="entry name" value="BIOFILM ARCHITECTURE MAINTENANCE PROTEIN MBAA"/>
    <property type="match status" value="1"/>
</dbReference>
<dbReference type="EMBL" id="UOFF01000158">
    <property type="protein sequence ID" value="VAW56021.1"/>
    <property type="molecule type" value="Genomic_DNA"/>
</dbReference>
<dbReference type="SMART" id="SM00267">
    <property type="entry name" value="GGDEF"/>
    <property type="match status" value="1"/>
</dbReference>
<dbReference type="InterPro" id="IPR035919">
    <property type="entry name" value="EAL_sf"/>
</dbReference>
<evidence type="ECO:0000313" key="4">
    <source>
        <dbReference type="EMBL" id="VAW56021.1"/>
    </source>
</evidence>
<dbReference type="SUPFAM" id="SSF55073">
    <property type="entry name" value="Nucleotide cyclase"/>
    <property type="match status" value="1"/>
</dbReference>
<dbReference type="InterPro" id="IPR052155">
    <property type="entry name" value="Biofilm_reg_signaling"/>
</dbReference>
<keyword evidence="1" id="KW-0812">Transmembrane</keyword>
<dbReference type="PROSITE" id="PS50883">
    <property type="entry name" value="EAL"/>
    <property type="match status" value="1"/>
</dbReference>
<proteinExistence type="predicted"/>
<reference evidence="4" key="1">
    <citation type="submission" date="2018-06" db="EMBL/GenBank/DDBJ databases">
        <authorList>
            <person name="Zhirakovskaya E."/>
        </authorList>
    </citation>
    <scope>NUCLEOTIDE SEQUENCE</scope>
</reference>
<feature type="transmembrane region" description="Helical" evidence="1">
    <location>
        <begin position="7"/>
        <end position="27"/>
    </location>
</feature>
<evidence type="ECO:0000259" key="2">
    <source>
        <dbReference type="PROSITE" id="PS50883"/>
    </source>
</evidence>
<gene>
    <name evidence="4" type="ORF">MNBD_GAMMA07-207</name>
</gene>